<keyword evidence="2" id="KW-1133">Transmembrane helix</keyword>
<dbReference type="PANTHER" id="PTHR34295:SF1">
    <property type="entry name" value="BIOTIN TRANSPORTER BIOY"/>
    <property type="match status" value="1"/>
</dbReference>
<proteinExistence type="inferred from homology"/>
<dbReference type="Proteomes" id="UP001304970">
    <property type="component" value="Chromosome"/>
</dbReference>
<feature type="transmembrane region" description="Helical" evidence="2">
    <location>
        <begin position="132"/>
        <end position="155"/>
    </location>
</feature>
<gene>
    <name evidence="3" type="ORF">MsAm2_12820</name>
</gene>
<organism evidence="3 4">
    <name type="scientific">Methanolapillus ohkumae</name>
    <dbReference type="NCBI Taxonomy" id="3028298"/>
    <lineage>
        <taxon>Archaea</taxon>
        <taxon>Methanobacteriati</taxon>
        <taxon>Methanobacteriota</taxon>
        <taxon>Stenosarchaea group</taxon>
        <taxon>Methanomicrobia</taxon>
        <taxon>Methanosarcinales</taxon>
        <taxon>Methanosarcinaceae</taxon>
        <taxon>Methanolapillus</taxon>
    </lineage>
</organism>
<dbReference type="AlphaFoldDB" id="A0AA96VJC3"/>
<accession>A0AA96VJC3</accession>
<protein>
    <recommendedName>
        <fullName evidence="5">Biotin transporter BioY</fullName>
    </recommendedName>
</protein>
<dbReference type="EMBL" id="CP131061">
    <property type="protein sequence ID" value="WNY27482.1"/>
    <property type="molecule type" value="Genomic_DNA"/>
</dbReference>
<comment type="similarity">
    <text evidence="1">Belongs to the BioY family.</text>
</comment>
<evidence type="ECO:0000256" key="1">
    <source>
        <dbReference type="PIRNR" id="PIRNR016661"/>
    </source>
</evidence>
<keyword evidence="4" id="KW-1185">Reference proteome</keyword>
<evidence type="ECO:0000313" key="3">
    <source>
        <dbReference type="EMBL" id="WNY27482.1"/>
    </source>
</evidence>
<reference evidence="3 4" key="1">
    <citation type="submission" date="2023-07" db="EMBL/GenBank/DDBJ databases">
        <title>Closed genome sequence of Methanosarcinaceae archaeon Am2.</title>
        <authorList>
            <person name="Poehlein A."/>
            <person name="Protasov E."/>
            <person name="Platt K."/>
            <person name="Reeh H."/>
            <person name="Daniel R."/>
            <person name="Brune A."/>
        </authorList>
    </citation>
    <scope>NUCLEOTIDE SEQUENCE [LARGE SCALE GENOMIC DNA]</scope>
    <source>
        <strain evidence="3 4">Am2</strain>
    </source>
</reference>
<sequence>MSVYHNGEKMDSSEDINLKIKKMVLAALFAALIAVGAYISIPITPISIVPITLQTFFVVLTPIVLGKKWGTISVFVYLLVGLIGFPVFSEGRSGIGVLFGPTGGYLISFLIVAYVVGFLYEKSNKKPFSVFWIALFGCLITLFIGSLFMALTLHLSLEKAFLIGCLPFLLGGLLKTIAIVFVAPGLANKVNLNTTYPNPNEDLDASDSDQVTITPEG</sequence>
<dbReference type="PANTHER" id="PTHR34295">
    <property type="entry name" value="BIOTIN TRANSPORTER BIOY"/>
    <property type="match status" value="1"/>
</dbReference>
<name>A0AA96VJC3_9EURY</name>
<evidence type="ECO:0008006" key="5">
    <source>
        <dbReference type="Google" id="ProtNLM"/>
    </source>
</evidence>
<feature type="transmembrane region" description="Helical" evidence="2">
    <location>
        <begin position="72"/>
        <end position="89"/>
    </location>
</feature>
<keyword evidence="1 2" id="KW-0472">Membrane</keyword>
<keyword evidence="1" id="KW-1003">Cell membrane</keyword>
<comment type="subcellular location">
    <subcellularLocation>
        <location evidence="1">Cell membrane</location>
        <topology evidence="1">Multi-pass membrane protein</topology>
    </subcellularLocation>
</comment>
<keyword evidence="2" id="KW-0812">Transmembrane</keyword>
<keyword evidence="1" id="KW-0813">Transport</keyword>
<dbReference type="InterPro" id="IPR003784">
    <property type="entry name" value="BioY"/>
</dbReference>
<feature type="transmembrane region" description="Helical" evidence="2">
    <location>
        <begin position="161"/>
        <end position="183"/>
    </location>
</feature>
<evidence type="ECO:0000256" key="2">
    <source>
        <dbReference type="SAM" id="Phobius"/>
    </source>
</evidence>
<dbReference type="Gene3D" id="1.10.1760.20">
    <property type="match status" value="1"/>
</dbReference>
<dbReference type="GO" id="GO:0005886">
    <property type="term" value="C:plasma membrane"/>
    <property type="evidence" value="ECO:0007669"/>
    <property type="project" value="UniProtKB-SubCell"/>
</dbReference>
<dbReference type="PIRSF" id="PIRSF016661">
    <property type="entry name" value="BioY"/>
    <property type="match status" value="1"/>
</dbReference>
<dbReference type="Pfam" id="PF02632">
    <property type="entry name" value="BioY"/>
    <property type="match status" value="1"/>
</dbReference>
<evidence type="ECO:0000313" key="4">
    <source>
        <dbReference type="Proteomes" id="UP001304970"/>
    </source>
</evidence>
<feature type="transmembrane region" description="Helical" evidence="2">
    <location>
        <begin position="95"/>
        <end position="120"/>
    </location>
</feature>
<feature type="transmembrane region" description="Helical" evidence="2">
    <location>
        <begin position="23"/>
        <end position="41"/>
    </location>
</feature>
<dbReference type="GO" id="GO:0015225">
    <property type="term" value="F:biotin transmembrane transporter activity"/>
    <property type="evidence" value="ECO:0007669"/>
    <property type="project" value="UniProtKB-UniRule"/>
</dbReference>